<evidence type="ECO:0000256" key="3">
    <source>
        <dbReference type="ARBA" id="ARBA00022679"/>
    </source>
</evidence>
<feature type="transmembrane region" description="Helical" evidence="6">
    <location>
        <begin position="305"/>
        <end position="324"/>
    </location>
</feature>
<reference evidence="8" key="1">
    <citation type="submission" date="2022-07" db="EMBL/GenBank/DDBJ databases">
        <title>Tahibacter sp., a new gammaproteobacterium isolated from the silt sample collected at pig farm.</title>
        <authorList>
            <person name="Chen H."/>
        </authorList>
    </citation>
    <scope>NUCLEOTIDE SEQUENCE</scope>
    <source>
        <strain evidence="8">P2K</strain>
    </source>
</reference>
<evidence type="ECO:0000256" key="5">
    <source>
        <dbReference type="ARBA" id="ARBA00023012"/>
    </source>
</evidence>
<organism evidence="8 9">
    <name type="scientific">Tahibacter harae</name>
    <dbReference type="NCBI Taxonomy" id="2963937"/>
    <lineage>
        <taxon>Bacteria</taxon>
        <taxon>Pseudomonadati</taxon>
        <taxon>Pseudomonadota</taxon>
        <taxon>Gammaproteobacteria</taxon>
        <taxon>Lysobacterales</taxon>
        <taxon>Rhodanobacteraceae</taxon>
        <taxon>Tahibacter</taxon>
    </lineage>
</organism>
<dbReference type="InterPro" id="IPR003594">
    <property type="entry name" value="HATPase_dom"/>
</dbReference>
<protein>
    <recommendedName>
        <fullName evidence="2">histidine kinase</fullName>
        <ecNumber evidence="2">2.7.13.3</ecNumber>
    </recommendedName>
</protein>
<evidence type="ECO:0000256" key="4">
    <source>
        <dbReference type="ARBA" id="ARBA00022777"/>
    </source>
</evidence>
<dbReference type="InterPro" id="IPR036890">
    <property type="entry name" value="HATPase_C_sf"/>
</dbReference>
<keyword evidence="6" id="KW-0812">Transmembrane</keyword>
<evidence type="ECO:0000259" key="7">
    <source>
        <dbReference type="Pfam" id="PF02518"/>
    </source>
</evidence>
<feature type="transmembrane region" description="Helical" evidence="6">
    <location>
        <begin position="363"/>
        <end position="382"/>
    </location>
</feature>
<keyword evidence="9" id="KW-1185">Reference proteome</keyword>
<comment type="caution">
    <text evidence="8">The sequence shown here is derived from an EMBL/GenBank/DDBJ whole genome shotgun (WGS) entry which is preliminary data.</text>
</comment>
<dbReference type="Gene3D" id="3.30.565.10">
    <property type="entry name" value="Histidine kinase-like ATPase, C-terminal domain"/>
    <property type="match status" value="1"/>
</dbReference>
<dbReference type="InterPro" id="IPR050482">
    <property type="entry name" value="Sensor_HK_TwoCompSys"/>
</dbReference>
<evidence type="ECO:0000256" key="6">
    <source>
        <dbReference type="SAM" id="Phobius"/>
    </source>
</evidence>
<dbReference type="Proteomes" id="UP001165498">
    <property type="component" value="Unassembled WGS sequence"/>
</dbReference>
<dbReference type="CDD" id="cd16917">
    <property type="entry name" value="HATPase_UhpB-NarQ-NarX-like"/>
    <property type="match status" value="1"/>
</dbReference>
<name>A0ABT1QTC0_9GAMM</name>
<evidence type="ECO:0000256" key="2">
    <source>
        <dbReference type="ARBA" id="ARBA00012438"/>
    </source>
</evidence>
<evidence type="ECO:0000313" key="8">
    <source>
        <dbReference type="EMBL" id="MCQ4165516.1"/>
    </source>
</evidence>
<feature type="transmembrane region" description="Helical" evidence="6">
    <location>
        <begin position="192"/>
        <end position="211"/>
    </location>
</feature>
<dbReference type="Pfam" id="PF02518">
    <property type="entry name" value="HATPase_c"/>
    <property type="match status" value="1"/>
</dbReference>
<feature type="transmembrane region" description="Helical" evidence="6">
    <location>
        <begin position="279"/>
        <end position="299"/>
    </location>
</feature>
<dbReference type="RefSeq" id="WP_255914706.1">
    <property type="nucleotide sequence ID" value="NZ_JANFQO010000010.1"/>
</dbReference>
<dbReference type="SUPFAM" id="SSF55874">
    <property type="entry name" value="ATPase domain of HSP90 chaperone/DNA topoisomerase II/histidine kinase"/>
    <property type="match status" value="1"/>
</dbReference>
<feature type="domain" description="Histidine kinase/HSP90-like ATPase" evidence="7">
    <location>
        <begin position="529"/>
        <end position="614"/>
    </location>
</feature>
<comment type="catalytic activity">
    <reaction evidence="1">
        <text>ATP + protein L-histidine = ADP + protein N-phospho-L-histidine.</text>
        <dbReference type="EC" id="2.7.13.3"/>
    </reaction>
</comment>
<dbReference type="EMBL" id="JANFQO010000010">
    <property type="protein sequence ID" value="MCQ4165516.1"/>
    <property type="molecule type" value="Genomic_DNA"/>
</dbReference>
<keyword evidence="3" id="KW-0808">Transferase</keyword>
<keyword evidence="6" id="KW-1133">Transmembrane helix</keyword>
<feature type="transmembrane region" description="Helical" evidence="6">
    <location>
        <begin position="27"/>
        <end position="44"/>
    </location>
</feature>
<accession>A0ABT1QTC0</accession>
<sequence>MCGLRPAREAGTAAAGPLPRRNSLTPAVWWGSLLLALALLVLVYRPALPPGCIRLLHDAAGVPVTLPLARFARDTGREVISLRHRFDAAAGAPQRPALYLGEAAPYYRLEVNGRDLTPGTDLAQARRRDLAPQLHALPRDLLRVRGNELLLQVPLDRRLSETRVDTLCLGDYSLLAALHSANWWRRSGTPRVALCLYALLAGIVFALRGVYRNAPLYRWYLACLALMALRCSYLAGGDMPGAPEYWRAASDSSVVLLVYAIYRLLTTLWQIREPRRHEAALLLTAALQVAALWSGWTLALPAANLLLWISVCAGAGWMMARIAARASHVPAVEKHLLHWAMLFAVVSGMLEAATYRLDPAWRLIWLYPVGTATLALAFGFLLTRRALLGGRLLAHARQSLGRDLDLTLLACADRADAVWDSLSTRVASQERERVLLDIGAGFGARMARIAQELRRLQPQSRLPLDIHRALLDLRLMIDATDLDLTSADDAFVLLRRHLDPALAAAGISAHWDLSALRELRLGDRRRLMELFRCLEELLSNVMQHSAARQVAVTCGFAGGWLRVAVTDNGRGLPEGATQGRGLANVAARLRALDGEAAFSTPPLHPGTQVEIAVPWR</sequence>
<dbReference type="EC" id="2.7.13.3" evidence="2"/>
<proteinExistence type="predicted"/>
<keyword evidence="4" id="KW-0418">Kinase</keyword>
<keyword evidence="6" id="KW-0472">Membrane</keyword>
<gene>
    <name evidence="8" type="ORF">NM961_12430</name>
</gene>
<dbReference type="PANTHER" id="PTHR24421:SF10">
    <property type="entry name" value="NITRATE_NITRITE SENSOR PROTEIN NARQ"/>
    <property type="match status" value="1"/>
</dbReference>
<evidence type="ECO:0000313" key="9">
    <source>
        <dbReference type="Proteomes" id="UP001165498"/>
    </source>
</evidence>
<evidence type="ECO:0000256" key="1">
    <source>
        <dbReference type="ARBA" id="ARBA00000085"/>
    </source>
</evidence>
<keyword evidence="5" id="KW-0902">Two-component regulatory system</keyword>
<dbReference type="PANTHER" id="PTHR24421">
    <property type="entry name" value="NITRATE/NITRITE SENSOR PROTEIN NARX-RELATED"/>
    <property type="match status" value="1"/>
</dbReference>
<feature type="transmembrane region" description="Helical" evidence="6">
    <location>
        <begin position="336"/>
        <end position="357"/>
    </location>
</feature>